<name>A0ABS1Y9P7_9ACTN</name>
<sequence length="278" mass="28963">MTVTAGHGTAVTLDTTAVRRWLGILHGDSPGHVHICSTGDWAGRAFPATHLDQAAAYVTELDAAGREGIYLRVTTLLTDRPAGGRGGATDSAALPALWADIDLAGPGHAEQDLPPTVDAGQAVIAATGLPEPTIWVHSGGGLYPIWLLAEPHHLNAGNLDAAKTLAKDWQRVIEHAAASLGWRYGRGVGDLARVLRIPGTVNRKAGLARPCRIIGATQHRYTVAQLQAALDTAMARIAPPEPTPAAGTPLIAARPAPGRPARSPRVRTSTSGPSGRRS</sequence>
<comment type="caution">
    <text evidence="2">The sequence shown here is derived from an EMBL/GenBank/DDBJ whole genome shotgun (WGS) entry which is preliminary data.</text>
</comment>
<dbReference type="RefSeq" id="WP_203146549.1">
    <property type="nucleotide sequence ID" value="NZ_JAEVHL010000002.1"/>
</dbReference>
<protein>
    <recommendedName>
        <fullName evidence="4">RepB-like DNA primase domain-containing protein</fullName>
    </recommendedName>
</protein>
<evidence type="ECO:0000313" key="3">
    <source>
        <dbReference type="Proteomes" id="UP000622245"/>
    </source>
</evidence>
<gene>
    <name evidence="2" type="ORF">JM949_00900</name>
</gene>
<dbReference type="Proteomes" id="UP000622245">
    <property type="component" value="Unassembled WGS sequence"/>
</dbReference>
<evidence type="ECO:0000313" key="2">
    <source>
        <dbReference type="EMBL" id="MBM0274119.1"/>
    </source>
</evidence>
<feature type="compositionally biased region" description="Low complexity" evidence="1">
    <location>
        <begin position="244"/>
        <end position="278"/>
    </location>
</feature>
<proteinExistence type="predicted"/>
<evidence type="ECO:0000256" key="1">
    <source>
        <dbReference type="SAM" id="MobiDB-lite"/>
    </source>
</evidence>
<accession>A0ABS1Y9P7</accession>
<keyword evidence="3" id="KW-1185">Reference proteome</keyword>
<dbReference type="EMBL" id="JAEVHL010000002">
    <property type="protein sequence ID" value="MBM0274119.1"/>
    <property type="molecule type" value="Genomic_DNA"/>
</dbReference>
<feature type="region of interest" description="Disordered" evidence="1">
    <location>
        <begin position="239"/>
        <end position="278"/>
    </location>
</feature>
<organism evidence="2 3">
    <name type="scientific">Micromonospora tarensis</name>
    <dbReference type="NCBI Taxonomy" id="2806100"/>
    <lineage>
        <taxon>Bacteria</taxon>
        <taxon>Bacillati</taxon>
        <taxon>Actinomycetota</taxon>
        <taxon>Actinomycetes</taxon>
        <taxon>Micromonosporales</taxon>
        <taxon>Micromonosporaceae</taxon>
        <taxon>Micromonospora</taxon>
    </lineage>
</organism>
<reference evidence="2 3" key="1">
    <citation type="submission" date="2021-01" db="EMBL/GenBank/DDBJ databases">
        <title>Draft genome sequence of Micromonospora sp. strain STR1s_6.</title>
        <authorList>
            <person name="Karlyshev A."/>
            <person name="Jawad R."/>
        </authorList>
    </citation>
    <scope>NUCLEOTIDE SEQUENCE [LARGE SCALE GENOMIC DNA]</scope>
    <source>
        <strain evidence="2 3">STR1S-6</strain>
    </source>
</reference>
<evidence type="ECO:0008006" key="4">
    <source>
        <dbReference type="Google" id="ProtNLM"/>
    </source>
</evidence>